<dbReference type="EMBL" id="CAKMTQ010000023">
    <property type="protein sequence ID" value="CAH1532488.1"/>
    <property type="molecule type" value="Genomic_DNA"/>
</dbReference>
<evidence type="ECO:0000256" key="2">
    <source>
        <dbReference type="ARBA" id="ARBA00005862"/>
    </source>
</evidence>
<keyword evidence="3 6" id="KW-0285">Flavoprotein</keyword>
<feature type="domain" description="Photolyase/cryptochrome alpha/beta" evidence="8">
    <location>
        <begin position="18"/>
        <end position="148"/>
    </location>
</feature>
<dbReference type="InterPro" id="IPR006050">
    <property type="entry name" value="DNA_photolyase_N"/>
</dbReference>
<dbReference type="GO" id="GO:0003677">
    <property type="term" value="F:DNA binding"/>
    <property type="evidence" value="ECO:0007669"/>
    <property type="project" value="TreeGrafter"/>
</dbReference>
<comment type="similarity">
    <text evidence="7">Belongs to the DNA photolyase family.</text>
</comment>
<dbReference type="InterPro" id="IPR018394">
    <property type="entry name" value="DNA_photolyase_1_CS_C"/>
</dbReference>
<dbReference type="GO" id="GO:0009416">
    <property type="term" value="P:response to light stimulus"/>
    <property type="evidence" value="ECO:0007669"/>
    <property type="project" value="TreeGrafter"/>
</dbReference>
<evidence type="ECO:0000313" key="10">
    <source>
        <dbReference type="Proteomes" id="UP001295420"/>
    </source>
</evidence>
<evidence type="ECO:0000259" key="8">
    <source>
        <dbReference type="PROSITE" id="PS51645"/>
    </source>
</evidence>
<dbReference type="Gene3D" id="3.40.50.620">
    <property type="entry name" value="HUPs"/>
    <property type="match status" value="1"/>
</dbReference>
<evidence type="ECO:0000256" key="1">
    <source>
        <dbReference type="ARBA" id="ARBA00001932"/>
    </source>
</evidence>
<dbReference type="SUPFAM" id="SSF52425">
    <property type="entry name" value="Cryptochrome/photolyase, N-terminal domain"/>
    <property type="match status" value="1"/>
</dbReference>
<dbReference type="InterPro" id="IPR036134">
    <property type="entry name" value="Crypto/Photolyase_FAD-like_sf"/>
</dbReference>
<comment type="cofactor">
    <cofactor evidence="1">
        <name>(6R)-5,10-methylene-5,6,7,8-tetrahydrofolate</name>
        <dbReference type="ChEBI" id="CHEBI:15636"/>
    </cofactor>
</comment>
<dbReference type="SUPFAM" id="SSF48173">
    <property type="entry name" value="Cryptochrome/photolyase FAD-binding domain"/>
    <property type="match status" value="1"/>
</dbReference>
<evidence type="ECO:0000313" key="9">
    <source>
        <dbReference type="EMBL" id="CAH1532488.1"/>
    </source>
</evidence>
<dbReference type="InterPro" id="IPR002081">
    <property type="entry name" value="Cryptochrome/DNA_photolyase_1"/>
</dbReference>
<reference evidence="9" key="1">
    <citation type="submission" date="2022-01" db="EMBL/GenBank/DDBJ databases">
        <authorList>
            <person name="Lagorce A."/>
        </authorList>
    </citation>
    <scope>NUCLEOTIDE SEQUENCE</scope>
    <source>
        <strain evidence="9">Th15_F1_D04</strain>
    </source>
</reference>
<evidence type="ECO:0000256" key="5">
    <source>
        <dbReference type="ARBA" id="ARBA00022991"/>
    </source>
</evidence>
<dbReference type="GO" id="GO:0006950">
    <property type="term" value="P:response to stress"/>
    <property type="evidence" value="ECO:0007669"/>
    <property type="project" value="UniProtKB-ARBA"/>
</dbReference>
<comment type="caution">
    <text evidence="9">The sequence shown here is derived from an EMBL/GenBank/DDBJ whole genome shotgun (WGS) entry which is preliminary data.</text>
</comment>
<accession>A0AAU9Q7B3</accession>
<keyword evidence="5 7" id="KW-0157">Chromophore</keyword>
<dbReference type="AlphaFoldDB" id="A0AAU9Q7B3"/>
<feature type="binding site" evidence="6">
    <location>
        <position position="228"/>
    </location>
    <ligand>
        <name>FAD</name>
        <dbReference type="ChEBI" id="CHEBI:57692"/>
    </ligand>
</feature>
<dbReference type="Pfam" id="PF00875">
    <property type="entry name" value="DNA_photolyase"/>
    <property type="match status" value="1"/>
</dbReference>
<dbReference type="PRINTS" id="PR00147">
    <property type="entry name" value="DNAPHOTLYASE"/>
</dbReference>
<keyword evidence="4 6" id="KW-0274">FAD</keyword>
<proteinExistence type="inferred from homology"/>
<comment type="similarity">
    <text evidence="2">Belongs to the DNA photolyase class-1 family.</text>
</comment>
<evidence type="ECO:0000256" key="4">
    <source>
        <dbReference type="ARBA" id="ARBA00022827"/>
    </source>
</evidence>
<protein>
    <submittedName>
        <fullName evidence="9">Cryptochrome-like protein cry2</fullName>
    </submittedName>
</protein>
<dbReference type="GO" id="GO:0006139">
    <property type="term" value="P:nucleobase-containing compound metabolic process"/>
    <property type="evidence" value="ECO:0007669"/>
    <property type="project" value="UniProtKB-ARBA"/>
</dbReference>
<dbReference type="PROSITE" id="PS00394">
    <property type="entry name" value="DNA_PHOTOLYASES_1_1"/>
    <property type="match status" value="1"/>
</dbReference>
<dbReference type="Pfam" id="PF03441">
    <property type="entry name" value="FAD_binding_7"/>
    <property type="match status" value="1"/>
</dbReference>
<gene>
    <name evidence="9" type="primary">cry</name>
    <name evidence="9" type="ORF">THF1D04_30418</name>
</gene>
<name>A0AAU9Q7B3_9VIBR</name>
<organism evidence="9 10">
    <name type="scientific">Vibrio owensii</name>
    <dbReference type="NCBI Taxonomy" id="696485"/>
    <lineage>
        <taxon>Bacteria</taxon>
        <taxon>Pseudomonadati</taxon>
        <taxon>Pseudomonadota</taxon>
        <taxon>Gammaproteobacteria</taxon>
        <taxon>Vibrionales</taxon>
        <taxon>Vibrionaceae</taxon>
        <taxon>Vibrio</taxon>
    </lineage>
</organism>
<evidence type="ECO:0000256" key="6">
    <source>
        <dbReference type="PIRSR" id="PIRSR602081-1"/>
    </source>
</evidence>
<dbReference type="GO" id="GO:0003904">
    <property type="term" value="F:deoxyribodipyrimidine photo-lyase activity"/>
    <property type="evidence" value="ECO:0007669"/>
    <property type="project" value="TreeGrafter"/>
</dbReference>
<evidence type="ECO:0000256" key="7">
    <source>
        <dbReference type="RuleBase" id="RU004182"/>
    </source>
</evidence>
<evidence type="ECO:0000256" key="3">
    <source>
        <dbReference type="ARBA" id="ARBA00022630"/>
    </source>
</evidence>
<dbReference type="GO" id="GO:0071949">
    <property type="term" value="F:FAD binding"/>
    <property type="evidence" value="ECO:0007669"/>
    <property type="project" value="TreeGrafter"/>
</dbReference>
<dbReference type="PROSITE" id="PS51645">
    <property type="entry name" value="PHR_CRY_ALPHA_BETA"/>
    <property type="match status" value="1"/>
</dbReference>
<dbReference type="PANTHER" id="PTHR11455">
    <property type="entry name" value="CRYPTOCHROME"/>
    <property type="match status" value="1"/>
</dbReference>
<dbReference type="InterPro" id="IPR036155">
    <property type="entry name" value="Crypto/Photolyase_N_sf"/>
</dbReference>
<comment type="cofactor">
    <cofactor evidence="6">
        <name>FAD</name>
        <dbReference type="ChEBI" id="CHEBI:57692"/>
    </cofactor>
    <text evidence="6">Binds 1 FAD per subunit.</text>
</comment>
<dbReference type="InterPro" id="IPR005101">
    <property type="entry name" value="Cryptochr/Photolyase_FAD-bd"/>
</dbReference>
<dbReference type="Proteomes" id="UP001295420">
    <property type="component" value="Unassembled WGS sequence"/>
</dbReference>
<dbReference type="PANTHER" id="PTHR11455:SF9">
    <property type="entry name" value="CRYPTOCHROME CIRCADIAN CLOCK 5 ISOFORM X1"/>
    <property type="match status" value="1"/>
</dbReference>
<sequence>MPRKHVEIKKQARGTMQTINLVWLKRDLRLTDHTPLQHALSSEHPTVLLYIVEPMLLDDPHYSARHWRFIWQSLQDMNKTLSARGHQVSVMSGSVIDCLSAIQNQFNINAIFSHQEIGLRCTFERDKQVSAWLQAHSIPWREFEHGAVIRGAKDRLGWDKHWDTVMRAEIEDIDLESASLVTLDVDALGFSFTPPPSWLEKIKGMQTGGSSLAWQTIEDFFQRRGRDYYRSISSPTASRTACTRLSPYLAWGNISLREVYQYLLQHWQVTGFRRSLIALSSRLHWHCHFMQKFESECEMEFRCVNRAYEPLLQQASVRDEALLDAWKSGTTGIPLIDACMRCLHHTGYINFRMRAMLVSFLTHHMNMDWRDGVTHLAQLFLDFEPGIHYPQFQMQAGVTGTNTIRIYNPTKQAQEHDANGEFIHKWIPELAMVPTPLLFEPWKMTAMETVMYQLDPDSRYLAPVVNVEASAKAARERLWAWRKRTEVKVEGARILAQHVRPSNKKKAS</sequence>
<dbReference type="InterPro" id="IPR014729">
    <property type="entry name" value="Rossmann-like_a/b/a_fold"/>
</dbReference>
<dbReference type="Gene3D" id="1.10.579.10">
    <property type="entry name" value="DNA Cyclobutane Dipyrimidine Photolyase, subunit A, domain 3"/>
    <property type="match status" value="1"/>
</dbReference>
<dbReference type="Gene3D" id="1.25.40.80">
    <property type="match status" value="1"/>
</dbReference>